<dbReference type="Gene3D" id="3.90.550.10">
    <property type="entry name" value="Spore Coat Polysaccharide Biosynthesis Protein SpsA, Chain A"/>
    <property type="match status" value="1"/>
</dbReference>
<dbReference type="InterPro" id="IPR050321">
    <property type="entry name" value="Glycosyltr_2/OpgH_subfam"/>
</dbReference>
<evidence type="ECO:0000256" key="1">
    <source>
        <dbReference type="ARBA" id="ARBA00004141"/>
    </source>
</evidence>
<feature type="region of interest" description="Disordered" evidence="7">
    <location>
        <begin position="451"/>
        <end position="485"/>
    </location>
</feature>
<feature type="transmembrane region" description="Helical" evidence="8">
    <location>
        <begin position="38"/>
        <end position="67"/>
    </location>
</feature>
<dbReference type="Proteomes" id="UP000477722">
    <property type="component" value="Unassembled WGS sequence"/>
</dbReference>
<dbReference type="SUPFAM" id="SSF53448">
    <property type="entry name" value="Nucleotide-diphospho-sugar transferases"/>
    <property type="match status" value="1"/>
</dbReference>
<organism evidence="9 10">
    <name type="scientific">Streptomyces boncukensis</name>
    <dbReference type="NCBI Taxonomy" id="2711219"/>
    <lineage>
        <taxon>Bacteria</taxon>
        <taxon>Bacillati</taxon>
        <taxon>Actinomycetota</taxon>
        <taxon>Actinomycetes</taxon>
        <taxon>Kitasatosporales</taxon>
        <taxon>Streptomycetaceae</taxon>
        <taxon>Streptomyces</taxon>
    </lineage>
</organism>
<reference evidence="9 10" key="1">
    <citation type="submission" date="2020-02" db="EMBL/GenBank/DDBJ databases">
        <title>Whole-genome analyses of novel actinobacteria.</title>
        <authorList>
            <person name="Sahin N."/>
            <person name="Tatar D."/>
        </authorList>
    </citation>
    <scope>NUCLEOTIDE SEQUENCE [LARGE SCALE GENOMIC DNA]</scope>
    <source>
        <strain evidence="9 10">SB3404</strain>
    </source>
</reference>
<evidence type="ECO:0000313" key="9">
    <source>
        <dbReference type="EMBL" id="NGO72715.1"/>
    </source>
</evidence>
<evidence type="ECO:0000256" key="8">
    <source>
        <dbReference type="SAM" id="Phobius"/>
    </source>
</evidence>
<protein>
    <submittedName>
        <fullName evidence="9">Glycosyltransferase</fullName>
    </submittedName>
</protein>
<keyword evidence="2" id="KW-0328">Glycosyltransferase</keyword>
<feature type="transmembrane region" description="Helical" evidence="8">
    <location>
        <begin position="366"/>
        <end position="391"/>
    </location>
</feature>
<feature type="transmembrane region" description="Helical" evidence="8">
    <location>
        <begin position="412"/>
        <end position="435"/>
    </location>
</feature>
<evidence type="ECO:0000313" key="10">
    <source>
        <dbReference type="Proteomes" id="UP000477722"/>
    </source>
</evidence>
<feature type="region of interest" description="Disordered" evidence="7">
    <location>
        <begin position="1"/>
        <end position="32"/>
    </location>
</feature>
<evidence type="ECO:0000256" key="7">
    <source>
        <dbReference type="SAM" id="MobiDB-lite"/>
    </source>
</evidence>
<sequence>MSWGGFRARRHTPRHNSPPRTGDSGSTPGWAPPAPGSIAPVLTITLTALVTVASLTLFALAALTLWWQMYAWRTPETYAATRFAPPDGDRGLSFSLLLPARHEEEVLGATVRQLLRAEHIRFEVLLIVGHDDPATRTVAELLAAQSPDRVRVIVDRHEVKNKPKALNTALPYCRGVVTGVIDAEDQVHPELLTHVDHTFRTTRADVVQGGVQLMNFQSSWYSLRNCLEYFFWFRSRLHLQAAKGFIPLGGNTVFVRTALLRDADGWDPECLAEDCDLGVRLSSRGARTVVAYDPLLVTREETPGSLLALLKQRTRWNQGFLQVHRKGEWRRLPRLRQRVLARYTLATPFLQAFTGLLIPLNLAVALFAHVPVGATALSFLPTLALVVTLVFEGVGLHDFGRQYGQFVRAADYAKLLLGAPAYQLLLAAAAIRAVWREARGRSDWELTRHTGAHLAPDAPPSAALPPASAAVPGPRSPQPHEEALR</sequence>
<feature type="transmembrane region" description="Helical" evidence="8">
    <location>
        <begin position="340"/>
        <end position="360"/>
    </location>
</feature>
<proteinExistence type="predicted"/>
<dbReference type="AlphaFoldDB" id="A0A6G4X5B6"/>
<dbReference type="GO" id="GO:0016757">
    <property type="term" value="F:glycosyltransferase activity"/>
    <property type="evidence" value="ECO:0007669"/>
    <property type="project" value="UniProtKB-KW"/>
</dbReference>
<comment type="caution">
    <text evidence="9">The sequence shown here is derived from an EMBL/GenBank/DDBJ whole genome shotgun (WGS) entry which is preliminary data.</text>
</comment>
<dbReference type="Pfam" id="PF13641">
    <property type="entry name" value="Glyco_tranf_2_3"/>
    <property type="match status" value="1"/>
</dbReference>
<evidence type="ECO:0000256" key="5">
    <source>
        <dbReference type="ARBA" id="ARBA00022989"/>
    </source>
</evidence>
<gene>
    <name evidence="9" type="ORF">G5C65_31080</name>
</gene>
<keyword evidence="5 8" id="KW-1133">Transmembrane helix</keyword>
<dbReference type="PANTHER" id="PTHR43867:SF2">
    <property type="entry name" value="CELLULOSE SYNTHASE CATALYTIC SUBUNIT A [UDP-FORMING]"/>
    <property type="match status" value="1"/>
</dbReference>
<evidence type="ECO:0000256" key="6">
    <source>
        <dbReference type="ARBA" id="ARBA00023136"/>
    </source>
</evidence>
<dbReference type="InterPro" id="IPR029044">
    <property type="entry name" value="Nucleotide-diphossugar_trans"/>
</dbReference>
<keyword evidence="10" id="KW-1185">Reference proteome</keyword>
<comment type="subcellular location">
    <subcellularLocation>
        <location evidence="1">Membrane</location>
        <topology evidence="1">Multi-pass membrane protein</topology>
    </subcellularLocation>
</comment>
<evidence type="ECO:0000256" key="3">
    <source>
        <dbReference type="ARBA" id="ARBA00022679"/>
    </source>
</evidence>
<dbReference type="EMBL" id="JAAKZZ010000519">
    <property type="protein sequence ID" value="NGO72715.1"/>
    <property type="molecule type" value="Genomic_DNA"/>
</dbReference>
<accession>A0A6G4X5B6</accession>
<dbReference type="GO" id="GO:0016020">
    <property type="term" value="C:membrane"/>
    <property type="evidence" value="ECO:0007669"/>
    <property type="project" value="UniProtKB-SubCell"/>
</dbReference>
<name>A0A6G4X5B6_9ACTN</name>
<evidence type="ECO:0000256" key="4">
    <source>
        <dbReference type="ARBA" id="ARBA00022692"/>
    </source>
</evidence>
<feature type="compositionally biased region" description="Low complexity" evidence="7">
    <location>
        <begin position="464"/>
        <end position="473"/>
    </location>
</feature>
<keyword evidence="4 8" id="KW-0812">Transmembrane</keyword>
<evidence type="ECO:0000256" key="2">
    <source>
        <dbReference type="ARBA" id="ARBA00022676"/>
    </source>
</evidence>
<keyword evidence="3 9" id="KW-0808">Transferase</keyword>
<dbReference type="PANTHER" id="PTHR43867">
    <property type="entry name" value="CELLULOSE SYNTHASE CATALYTIC SUBUNIT A [UDP-FORMING]"/>
    <property type="match status" value="1"/>
</dbReference>
<keyword evidence="6 8" id="KW-0472">Membrane</keyword>